<dbReference type="Pfam" id="PF02922">
    <property type="entry name" value="CBM_48"/>
    <property type="match status" value="1"/>
</dbReference>
<evidence type="ECO:0000256" key="7">
    <source>
        <dbReference type="PIRSR" id="PIRSR000463-1"/>
    </source>
</evidence>
<keyword evidence="5" id="KW-0808">Transferase</keyword>
<accession>A0A7J7KQ85</accession>
<dbReference type="GO" id="GO:0003844">
    <property type="term" value="F:1,4-alpha-glucan branching enzyme activity"/>
    <property type="evidence" value="ECO:0007669"/>
    <property type="project" value="UniProtKB-EC"/>
</dbReference>
<feature type="domain" description="Glycosyl hydrolase family 13 catalytic" evidence="8">
    <location>
        <begin position="198"/>
        <end position="562"/>
    </location>
</feature>
<dbReference type="Pfam" id="PF02806">
    <property type="entry name" value="Alpha-amylase_C"/>
    <property type="match status" value="1"/>
</dbReference>
<dbReference type="FunFam" id="3.20.20.80:FF:000001">
    <property type="entry name" value="1,4-alpha-glucan branching enzyme"/>
    <property type="match status" value="1"/>
</dbReference>
<evidence type="ECO:0000256" key="6">
    <source>
        <dbReference type="ARBA" id="ARBA00060592"/>
    </source>
</evidence>
<dbReference type="InterPro" id="IPR006047">
    <property type="entry name" value="GH13_cat_dom"/>
</dbReference>
<protein>
    <recommendedName>
        <fullName evidence="3">1,4-alpha-glucan branching enzyme</fullName>
        <ecNumber evidence="3">2.4.1.18</ecNumber>
    </recommendedName>
</protein>
<dbReference type="GO" id="GO:0004553">
    <property type="term" value="F:hydrolase activity, hydrolyzing O-glycosyl compounds"/>
    <property type="evidence" value="ECO:0007669"/>
    <property type="project" value="InterPro"/>
</dbReference>
<dbReference type="InterPro" id="IPR006048">
    <property type="entry name" value="A-amylase/branching_C"/>
</dbReference>
<organism evidence="9 10">
    <name type="scientific">Bugula neritina</name>
    <name type="common">Brown bryozoan</name>
    <name type="synonym">Sertularia neritina</name>
    <dbReference type="NCBI Taxonomy" id="10212"/>
    <lineage>
        <taxon>Eukaryota</taxon>
        <taxon>Metazoa</taxon>
        <taxon>Spiralia</taxon>
        <taxon>Lophotrochozoa</taxon>
        <taxon>Bryozoa</taxon>
        <taxon>Gymnolaemata</taxon>
        <taxon>Cheilostomatida</taxon>
        <taxon>Flustrina</taxon>
        <taxon>Buguloidea</taxon>
        <taxon>Bugulidae</taxon>
        <taxon>Bugula</taxon>
    </lineage>
</organism>
<evidence type="ECO:0000256" key="2">
    <source>
        <dbReference type="ARBA" id="ARBA00009000"/>
    </source>
</evidence>
<evidence type="ECO:0000313" key="9">
    <source>
        <dbReference type="EMBL" id="KAF6040298.1"/>
    </source>
</evidence>
<evidence type="ECO:0000256" key="3">
    <source>
        <dbReference type="ARBA" id="ARBA00012541"/>
    </source>
</evidence>
<comment type="catalytic activity">
    <reaction evidence="1">
        <text>Transfers a segment of a (1-&gt;4)-alpha-D-glucan chain to a primary hydroxy group in a similar glucan chain.</text>
        <dbReference type="EC" id="2.4.1.18"/>
    </reaction>
</comment>
<dbReference type="GO" id="GO:0043169">
    <property type="term" value="F:cation binding"/>
    <property type="evidence" value="ECO:0007669"/>
    <property type="project" value="InterPro"/>
</dbReference>
<dbReference type="InterPro" id="IPR017853">
    <property type="entry name" value="GH"/>
</dbReference>
<dbReference type="FunFam" id="2.60.40.1180:FF:000003">
    <property type="entry name" value="1,4-alpha-glucan-branching enzyme, chloroplastic/amyloplastic"/>
    <property type="match status" value="1"/>
</dbReference>
<reference evidence="9" key="1">
    <citation type="submission" date="2020-06" db="EMBL/GenBank/DDBJ databases">
        <title>Draft genome of Bugula neritina, a colonial animal packing powerful symbionts and potential medicines.</title>
        <authorList>
            <person name="Rayko M."/>
        </authorList>
    </citation>
    <scope>NUCLEOTIDE SEQUENCE [LARGE SCALE GENOMIC DNA]</scope>
    <source>
        <strain evidence="9">Kwan_BN1</strain>
    </source>
</reference>
<keyword evidence="10" id="KW-1185">Reference proteome</keyword>
<dbReference type="CDD" id="cd11321">
    <property type="entry name" value="AmyAc_bac_euk_BE"/>
    <property type="match status" value="1"/>
</dbReference>
<dbReference type="PANTHER" id="PTHR43651">
    <property type="entry name" value="1,4-ALPHA-GLUCAN-BRANCHING ENZYME"/>
    <property type="match status" value="1"/>
</dbReference>
<sequence length="685" mass="79329">MEFSATGAIAPPDEDLLFHDDPFLKPHQDDIQRRYACFEHKKTKICSSEESLLKFSKGYNYFGYHKTEDGGLVWREWAPNATSLYLRGDFNQWEKEQYPFKSIGYGKWELYLPATVHIPHKSIVKLLIRTREGQLLDRISPWSKYVKKPNESTNLSYDSVFWMPSTEEMYIFKHQRPSKPSRLRIYESHVGIASPEPKVSTYSYFTQVMLPMIKDLGYNCIQLMAIMEHVYYASFGYQVTNFFAASSRYGTPEELKELVDTAHSMGIIVLLDVVHSHASKNVLDGLNQFDGSDSCYFHSGARGSHSLWDSRLFDYSSWEVLRFLLSNLTWWIEEYGFDGFRFDGVTSMLYHHHGIGFGFSGDYKEYFGSNTDTESVVYFMLANHLLHSTYPFVITIAEDVSGMPTLCRPVCEGGLGFDYRLAMAIPDMWIKLLKEQRDEDWDMEAIAYTLSNRRYKEPCICYAESHDQALVGDKTIAFWLMDKEMYDFMSVTTPLTPIIDRGLALHKMIRLLTHGLGGEGYLNFIGNEYGHPEWLDFPRAGNNESYHYARRQVNLVSDDLLRYKFLYRFDKAMNELEERFSWLECPPGFISRKDSHDKVMVFDRAGVVFIFNFHPSKSFVDYKVGVNSCGKYKIVLDSDAEWFGGHSRLDHSVEYLVDNWAYAGRAASITVYIPCRMALVLAKVE</sequence>
<dbReference type="InterPro" id="IPR014756">
    <property type="entry name" value="Ig_E-set"/>
</dbReference>
<dbReference type="InterPro" id="IPR013780">
    <property type="entry name" value="Glyco_hydro_b"/>
</dbReference>
<dbReference type="OrthoDB" id="196493at2759"/>
<dbReference type="EC" id="2.4.1.18" evidence="3"/>
<evidence type="ECO:0000313" key="10">
    <source>
        <dbReference type="Proteomes" id="UP000593567"/>
    </source>
</evidence>
<dbReference type="SUPFAM" id="SSF51011">
    <property type="entry name" value="Glycosyl hydrolase domain"/>
    <property type="match status" value="1"/>
</dbReference>
<proteinExistence type="inferred from homology"/>
<dbReference type="Gene3D" id="2.60.40.1180">
    <property type="entry name" value="Golgi alpha-mannosidase II"/>
    <property type="match status" value="1"/>
</dbReference>
<name>A0A7J7KQ85_BUGNE</name>
<dbReference type="Proteomes" id="UP000593567">
    <property type="component" value="Unassembled WGS sequence"/>
</dbReference>
<dbReference type="Pfam" id="PF00128">
    <property type="entry name" value="Alpha-amylase"/>
    <property type="match status" value="1"/>
</dbReference>
<dbReference type="SMART" id="SM00642">
    <property type="entry name" value="Aamy"/>
    <property type="match status" value="1"/>
</dbReference>
<dbReference type="Gene3D" id="3.20.20.80">
    <property type="entry name" value="Glycosidases"/>
    <property type="match status" value="1"/>
</dbReference>
<evidence type="ECO:0000259" key="8">
    <source>
        <dbReference type="SMART" id="SM00642"/>
    </source>
</evidence>
<dbReference type="GO" id="GO:0005978">
    <property type="term" value="P:glycogen biosynthetic process"/>
    <property type="evidence" value="ECO:0007669"/>
    <property type="project" value="InterPro"/>
</dbReference>
<feature type="active site" description="Proton donor" evidence="7">
    <location>
        <position position="398"/>
    </location>
</feature>
<dbReference type="InterPro" id="IPR037439">
    <property type="entry name" value="Branching_enzy"/>
</dbReference>
<evidence type="ECO:0000256" key="1">
    <source>
        <dbReference type="ARBA" id="ARBA00000826"/>
    </source>
</evidence>
<dbReference type="SUPFAM" id="SSF51445">
    <property type="entry name" value="(Trans)glycosidases"/>
    <property type="match status" value="1"/>
</dbReference>
<dbReference type="InterPro" id="IPR004193">
    <property type="entry name" value="Glyco_hydro_13_N"/>
</dbReference>
<comment type="pathway">
    <text evidence="6">Glycan biosynthesis.</text>
</comment>
<comment type="similarity">
    <text evidence="2">Belongs to the glycosyl hydrolase 13 family. GlgB subfamily.</text>
</comment>
<keyword evidence="4" id="KW-0328">Glycosyltransferase</keyword>
<dbReference type="PANTHER" id="PTHR43651:SF3">
    <property type="entry name" value="1,4-ALPHA-GLUCAN-BRANCHING ENZYME"/>
    <property type="match status" value="1"/>
</dbReference>
<dbReference type="AlphaFoldDB" id="A0A7J7KQ85"/>
<dbReference type="PIRSF" id="PIRSF000463">
    <property type="entry name" value="GlgB"/>
    <property type="match status" value="1"/>
</dbReference>
<evidence type="ECO:0000256" key="4">
    <source>
        <dbReference type="ARBA" id="ARBA00022676"/>
    </source>
</evidence>
<dbReference type="SUPFAM" id="SSF81296">
    <property type="entry name" value="E set domains"/>
    <property type="match status" value="1"/>
</dbReference>
<gene>
    <name evidence="9" type="ORF">EB796_001415</name>
</gene>
<dbReference type="Gene3D" id="2.60.40.10">
    <property type="entry name" value="Immunoglobulins"/>
    <property type="match status" value="1"/>
</dbReference>
<dbReference type="GO" id="GO:0005737">
    <property type="term" value="C:cytoplasm"/>
    <property type="evidence" value="ECO:0007669"/>
    <property type="project" value="TreeGrafter"/>
</dbReference>
<feature type="active site" description="Nucleophile" evidence="7">
    <location>
        <position position="343"/>
    </location>
</feature>
<dbReference type="CDD" id="cd02854">
    <property type="entry name" value="E_set_GBE_euk_N"/>
    <property type="match status" value="1"/>
</dbReference>
<evidence type="ECO:0000256" key="5">
    <source>
        <dbReference type="ARBA" id="ARBA00022679"/>
    </source>
</evidence>
<dbReference type="EMBL" id="VXIV02000163">
    <property type="protein sequence ID" value="KAF6040298.1"/>
    <property type="molecule type" value="Genomic_DNA"/>
</dbReference>
<dbReference type="InterPro" id="IPR013783">
    <property type="entry name" value="Ig-like_fold"/>
</dbReference>
<comment type="caution">
    <text evidence="9">The sequence shown here is derived from an EMBL/GenBank/DDBJ whole genome shotgun (WGS) entry which is preliminary data.</text>
</comment>